<keyword evidence="7 8" id="KW-0326">Glycosidase</keyword>
<protein>
    <recommendedName>
        <fullName evidence="3 8">Beta-galactosidase</fullName>
        <ecNumber evidence="3 8">3.2.1.23</ecNumber>
    </recommendedName>
</protein>
<dbReference type="SUPFAM" id="SSF51445">
    <property type="entry name" value="(Trans)glycosidases"/>
    <property type="match status" value="1"/>
</dbReference>
<dbReference type="InterPro" id="IPR019801">
    <property type="entry name" value="Glyco_hydro_35_CS"/>
</dbReference>
<dbReference type="EMBL" id="KL198049">
    <property type="protein sequence ID" value="KDQ12662.1"/>
    <property type="molecule type" value="Genomic_DNA"/>
</dbReference>
<keyword evidence="5 8" id="KW-0378">Hydrolase</keyword>
<dbReference type="SUPFAM" id="SSF117100">
    <property type="entry name" value="Beta-galactosidase LacA, domain 3"/>
    <property type="match status" value="1"/>
</dbReference>
<dbReference type="InterPro" id="IPR036833">
    <property type="entry name" value="BetaGal_dom3_sf"/>
</dbReference>
<dbReference type="SUPFAM" id="SSF49785">
    <property type="entry name" value="Galactose-binding domain-like"/>
    <property type="match status" value="2"/>
</dbReference>
<dbReference type="InterPro" id="IPR025972">
    <property type="entry name" value="BetaGal_dom3"/>
</dbReference>
<dbReference type="InterPro" id="IPR001944">
    <property type="entry name" value="Glycoside_Hdrlase_35"/>
</dbReference>
<proteinExistence type="inferred from homology"/>
<dbReference type="PROSITE" id="PS01182">
    <property type="entry name" value="GLYCOSYL_HYDROL_F35"/>
    <property type="match status" value="1"/>
</dbReference>
<reference evidence="12" key="1">
    <citation type="journal article" date="2014" name="Proc. Natl. Acad. Sci. U.S.A.">
        <title>Extensive sampling of basidiomycete genomes demonstrates inadequacy of the white-rot/brown-rot paradigm for wood decay fungi.</title>
        <authorList>
            <person name="Riley R."/>
            <person name="Salamov A.A."/>
            <person name="Brown D.W."/>
            <person name="Nagy L.G."/>
            <person name="Floudas D."/>
            <person name="Held B.W."/>
            <person name="Levasseur A."/>
            <person name="Lombard V."/>
            <person name="Morin E."/>
            <person name="Otillar R."/>
            <person name="Lindquist E.A."/>
            <person name="Sun H."/>
            <person name="LaButti K.M."/>
            <person name="Schmutz J."/>
            <person name="Jabbour D."/>
            <person name="Luo H."/>
            <person name="Baker S.E."/>
            <person name="Pisabarro A.G."/>
            <person name="Walton J.D."/>
            <person name="Blanchette R.A."/>
            <person name="Henrissat B."/>
            <person name="Martin F."/>
            <person name="Cullen D."/>
            <person name="Hibbett D.S."/>
            <person name="Grigoriev I.V."/>
        </authorList>
    </citation>
    <scope>NUCLEOTIDE SEQUENCE [LARGE SCALE GENOMIC DNA]</scope>
    <source>
        <strain evidence="12">FD-172 SS1</strain>
    </source>
</reference>
<keyword evidence="6" id="KW-0325">Glycoprotein</keyword>
<organism evidence="11 12">
    <name type="scientific">Botryobasidium botryosum (strain FD-172 SS1)</name>
    <dbReference type="NCBI Taxonomy" id="930990"/>
    <lineage>
        <taxon>Eukaryota</taxon>
        <taxon>Fungi</taxon>
        <taxon>Dikarya</taxon>
        <taxon>Basidiomycota</taxon>
        <taxon>Agaricomycotina</taxon>
        <taxon>Agaricomycetes</taxon>
        <taxon>Cantharellales</taxon>
        <taxon>Botryobasidiaceae</taxon>
        <taxon>Botryobasidium</taxon>
    </lineage>
</organism>
<dbReference type="GO" id="GO:0005975">
    <property type="term" value="P:carbohydrate metabolic process"/>
    <property type="evidence" value="ECO:0007669"/>
    <property type="project" value="InterPro"/>
</dbReference>
<dbReference type="Pfam" id="PF13364">
    <property type="entry name" value="BetaGal_ABD2"/>
    <property type="match status" value="2"/>
</dbReference>
<dbReference type="InParanoid" id="A0A067ML90"/>
<dbReference type="InterPro" id="IPR008979">
    <property type="entry name" value="Galactose-bd-like_sf"/>
</dbReference>
<dbReference type="InterPro" id="IPR037110">
    <property type="entry name" value="Betagal_dom2_sf"/>
</dbReference>
<dbReference type="SMART" id="SM01029">
    <property type="entry name" value="BetaGal_dom2"/>
    <property type="match status" value="1"/>
</dbReference>
<evidence type="ECO:0000256" key="1">
    <source>
        <dbReference type="ARBA" id="ARBA00001412"/>
    </source>
</evidence>
<dbReference type="FunFam" id="3.20.20.80:FF:000040">
    <property type="entry name" value="Beta-galactosidase A"/>
    <property type="match status" value="1"/>
</dbReference>
<evidence type="ECO:0000259" key="10">
    <source>
        <dbReference type="SMART" id="SM01029"/>
    </source>
</evidence>
<evidence type="ECO:0000256" key="7">
    <source>
        <dbReference type="ARBA" id="ARBA00023295"/>
    </source>
</evidence>
<keyword evidence="4" id="KW-0732">Signal</keyword>
<dbReference type="SUPFAM" id="SSF51011">
    <property type="entry name" value="Glycosyl hydrolase domain"/>
    <property type="match status" value="1"/>
</dbReference>
<dbReference type="PANTHER" id="PTHR23421">
    <property type="entry name" value="BETA-GALACTOSIDASE RELATED"/>
    <property type="match status" value="1"/>
</dbReference>
<evidence type="ECO:0000256" key="8">
    <source>
        <dbReference type="RuleBase" id="RU000675"/>
    </source>
</evidence>
<dbReference type="Proteomes" id="UP000027195">
    <property type="component" value="Unassembled WGS sequence"/>
</dbReference>
<dbReference type="InterPro" id="IPR025300">
    <property type="entry name" value="BetaGal_jelly_roll_dom"/>
</dbReference>
<dbReference type="Gene3D" id="2.60.120.260">
    <property type="entry name" value="Galactose-binding domain-like"/>
    <property type="match status" value="2"/>
</dbReference>
<dbReference type="Gene3D" id="2.60.390.10">
    <property type="entry name" value="Beta-galactosidase, domain 3"/>
    <property type="match status" value="1"/>
</dbReference>
<evidence type="ECO:0000256" key="4">
    <source>
        <dbReference type="ARBA" id="ARBA00022729"/>
    </source>
</evidence>
<sequence>MPKAQGLNLGFESADGSAQKKGYKRAGALVAGLSLLFISACARHWSVDTPCASTSQLSDSTMRVLALATSFLSASSLWKGAACSPSGRDAELSSKGLNSNGLTDLVQWDGYSLVIKGQRVYLWSGEFHTWRLPVPDLWPDILQKVKAAGLNAISIYVHWGLSHPSRNTLDFGGYRALQPLFDAAKDAGLWVVVRPGPYINAETTAGGIPHWVTTEVHGHLRTNDTDYHDTWVPYIKAISEVTRGNQITKGGPVIAVQVENEYIQADSPGQPGKAKYMAEVEQAFRANGIVVPLTFNDAYRGNNYVKGEGSVDIYGFDSYPQSFDCSHPDVWKEVEKEYHPYHMATNPNQPLYIPEFQGGAFDPWGPIAPGYDSCRILLGPEFESVFYKHLWASNAKMVNFYMIYGGTSWGYLAFPGVYTSYDYSAAILENREIGSKYTELKRQSLFLRSTPDFYKTDVVGNSTDGTVSLSDPTVFATLLKNPDSGTRYYITRHTNSSSLENTSFTLKVGTSQGALTLPQANAGIALAGRESKLIMADFKFGASSRGLYTTASVLFSGQLAGKDTLFLHGDSKQSHEAALLLSSQSHISSSDTVKVSQIAGGYSLFNVLPGTSGVVTLWESKTQLIIYADSETAGKFWAPVIAPTPSKGKSPVEFANYWQFGSNQTVLVGGPYLVREASLSSLGTRLDLKGDLSGETMLTLIGIPKGVTGLTWNGDSIQTVQSTSENGDSESLVTTAVLRPKLEASAAAFKPPVLKNWRYADSLPEVKKGYDDSHWVVADHKSTNSPRKPYYGSSVLYGCDYGFCEGAVLWRGHFTATGKEKSVNLTINGGEAFAASVWINDQLIKTTYGNSTNNFNIIEETDEVYVFPKGSVVAGRDNVITIIQDNMGLDETQAWDADTSKSPRGIRGYKLNDGVFTQWKVQGKKGGYNQFPDKVRGIFNEGGLYGERAGWHLPQFKVNSWVSRSLSSGLPGNTAGVGFFQTEFDLNIPAGQDVPISFVFDSKYQPYRALLFVNGWLMGRRVANLGPQYKFPVHEGILNYRGKNTVVVALWVMENTGVSPELSLSIDGVYEGGVAKAPAVTNPPWIDRGPIV</sequence>
<evidence type="ECO:0000313" key="11">
    <source>
        <dbReference type="EMBL" id="KDQ12662.1"/>
    </source>
</evidence>
<evidence type="ECO:0000256" key="2">
    <source>
        <dbReference type="ARBA" id="ARBA00009809"/>
    </source>
</evidence>
<evidence type="ECO:0000256" key="6">
    <source>
        <dbReference type="ARBA" id="ARBA00023180"/>
    </source>
</evidence>
<dbReference type="OrthoDB" id="1657402at2759"/>
<dbReference type="InterPro" id="IPR017853">
    <property type="entry name" value="GH"/>
</dbReference>
<comment type="similarity">
    <text evidence="2 9">Belongs to the glycosyl hydrolase 35 family.</text>
</comment>
<name>A0A067ML90_BOTB1</name>
<dbReference type="InterPro" id="IPR031330">
    <property type="entry name" value="Gly_Hdrlase_35_cat"/>
</dbReference>
<dbReference type="Pfam" id="PF13363">
    <property type="entry name" value="BetaGal_dom3"/>
    <property type="match status" value="1"/>
</dbReference>
<evidence type="ECO:0000256" key="9">
    <source>
        <dbReference type="RuleBase" id="RU003679"/>
    </source>
</evidence>
<keyword evidence="12" id="KW-1185">Reference proteome</keyword>
<dbReference type="Gene3D" id="2.102.20.10">
    <property type="entry name" value="Beta-galactosidase, domain 2"/>
    <property type="match status" value="1"/>
</dbReference>
<dbReference type="HOGENOM" id="CLU_005732_2_0_1"/>
<dbReference type="Pfam" id="PF01301">
    <property type="entry name" value="Glyco_hydro_35"/>
    <property type="match status" value="1"/>
</dbReference>
<feature type="domain" description="Beta-galactosidase" evidence="10">
    <location>
        <begin position="452"/>
        <end position="636"/>
    </location>
</feature>
<evidence type="ECO:0000256" key="5">
    <source>
        <dbReference type="ARBA" id="ARBA00022801"/>
    </source>
</evidence>
<evidence type="ECO:0000313" key="12">
    <source>
        <dbReference type="Proteomes" id="UP000027195"/>
    </source>
</evidence>
<dbReference type="STRING" id="930990.A0A067ML90"/>
<dbReference type="EC" id="3.2.1.23" evidence="3 8"/>
<accession>A0A067ML90</accession>
<dbReference type="GO" id="GO:0004565">
    <property type="term" value="F:beta-galactosidase activity"/>
    <property type="evidence" value="ECO:0007669"/>
    <property type="project" value="UniProtKB-EC"/>
</dbReference>
<dbReference type="InterPro" id="IPR018954">
    <property type="entry name" value="Betagal_dom2"/>
</dbReference>
<comment type="catalytic activity">
    <reaction evidence="1 8">
        <text>Hydrolysis of terminal non-reducing beta-D-galactose residues in beta-D-galactosides.</text>
        <dbReference type="EC" id="3.2.1.23"/>
    </reaction>
</comment>
<evidence type="ECO:0000256" key="3">
    <source>
        <dbReference type="ARBA" id="ARBA00012756"/>
    </source>
</evidence>
<dbReference type="Gene3D" id="3.20.20.80">
    <property type="entry name" value="Glycosidases"/>
    <property type="match status" value="1"/>
</dbReference>
<dbReference type="PRINTS" id="PR00742">
    <property type="entry name" value="GLHYDRLASE35"/>
</dbReference>
<dbReference type="AlphaFoldDB" id="A0A067ML90"/>
<dbReference type="Pfam" id="PF10435">
    <property type="entry name" value="BetaGal_dom2"/>
    <property type="match status" value="1"/>
</dbReference>
<gene>
    <name evidence="11" type="ORF">BOTBODRAFT_176335</name>
</gene>